<dbReference type="EMBL" id="LSYS01007721">
    <property type="protein sequence ID" value="OPJ70867.1"/>
    <property type="molecule type" value="Genomic_DNA"/>
</dbReference>
<feature type="compositionally biased region" description="Basic and acidic residues" evidence="1">
    <location>
        <begin position="25"/>
        <end position="35"/>
    </location>
</feature>
<dbReference type="Proteomes" id="UP000190648">
    <property type="component" value="Unassembled WGS sequence"/>
</dbReference>
<evidence type="ECO:0000313" key="2">
    <source>
        <dbReference type="EMBL" id="OPJ70867.1"/>
    </source>
</evidence>
<evidence type="ECO:0000313" key="3">
    <source>
        <dbReference type="Proteomes" id="UP000190648"/>
    </source>
</evidence>
<organism evidence="2 3">
    <name type="scientific">Patagioenas fasciata monilis</name>
    <dbReference type="NCBI Taxonomy" id="372326"/>
    <lineage>
        <taxon>Eukaryota</taxon>
        <taxon>Metazoa</taxon>
        <taxon>Chordata</taxon>
        <taxon>Craniata</taxon>
        <taxon>Vertebrata</taxon>
        <taxon>Euteleostomi</taxon>
        <taxon>Archelosauria</taxon>
        <taxon>Archosauria</taxon>
        <taxon>Dinosauria</taxon>
        <taxon>Saurischia</taxon>
        <taxon>Theropoda</taxon>
        <taxon>Coelurosauria</taxon>
        <taxon>Aves</taxon>
        <taxon>Neognathae</taxon>
        <taxon>Neoaves</taxon>
        <taxon>Columbimorphae</taxon>
        <taxon>Columbiformes</taxon>
        <taxon>Columbidae</taxon>
        <taxon>Patagioenas</taxon>
    </lineage>
</organism>
<feature type="region of interest" description="Disordered" evidence="1">
    <location>
        <begin position="1"/>
        <end position="35"/>
    </location>
</feature>
<comment type="caution">
    <text evidence="2">The sequence shown here is derived from an EMBL/GenBank/DDBJ whole genome shotgun (WGS) entry which is preliminary data.</text>
</comment>
<sequence length="136" mass="14325">MSVSGWGPPATPQKSPSLQGGSGLQRDESIQSADRRPVEIWAVEWRGFPWASSSCPTPNQKGSALPGLGKAFLLFHNNAYDGADGSAGKKTEGNELEPRQHPRLLAPLCSRSLGSLLHPSTLELTAGFSQDGGGIC</sequence>
<protein>
    <submittedName>
        <fullName evidence="2">Uncharacterized protein</fullName>
    </submittedName>
</protein>
<dbReference type="AlphaFoldDB" id="A0A1V4JGH5"/>
<evidence type="ECO:0000256" key="1">
    <source>
        <dbReference type="SAM" id="MobiDB-lite"/>
    </source>
</evidence>
<gene>
    <name evidence="2" type="ORF">AV530_017215</name>
</gene>
<keyword evidence="3" id="KW-1185">Reference proteome</keyword>
<name>A0A1V4JGH5_PATFA</name>
<accession>A0A1V4JGH5</accession>
<proteinExistence type="predicted"/>
<reference evidence="2 3" key="1">
    <citation type="submission" date="2016-02" db="EMBL/GenBank/DDBJ databases">
        <title>Band-tailed pigeon sequencing and assembly.</title>
        <authorList>
            <person name="Soares A.E."/>
            <person name="Novak B.J."/>
            <person name="Rice E.S."/>
            <person name="O'Connell B."/>
            <person name="Chang D."/>
            <person name="Weber S."/>
            <person name="Shapiro B."/>
        </authorList>
    </citation>
    <scope>NUCLEOTIDE SEQUENCE [LARGE SCALE GENOMIC DNA]</scope>
    <source>
        <strain evidence="2">BTP2013</strain>
        <tissue evidence="2">Blood</tissue>
    </source>
</reference>